<evidence type="ECO:0000256" key="3">
    <source>
        <dbReference type="ARBA" id="ARBA00008691"/>
    </source>
</evidence>
<keyword evidence="4 8" id="KW-0812">Transmembrane</keyword>
<comment type="caution">
    <text evidence="9">The sequence shown here is derived from an EMBL/GenBank/DDBJ whole genome shotgun (WGS) entry which is preliminary data.</text>
</comment>
<dbReference type="InterPro" id="IPR015664">
    <property type="entry name" value="P53_induced"/>
</dbReference>
<gene>
    <name evidence="9" type="ORF">BaRGS_00017827</name>
</gene>
<comment type="subcellular location">
    <subcellularLocation>
        <location evidence="2">Cell junction</location>
    </subcellularLocation>
    <subcellularLocation>
        <location evidence="1">Membrane</location>
        <topology evidence="1">Multi-pass membrane protein</topology>
    </subcellularLocation>
</comment>
<proteinExistence type="inferred from homology"/>
<dbReference type="InterPro" id="IPR004031">
    <property type="entry name" value="PMP22/EMP/MP20/Claudin"/>
</dbReference>
<evidence type="ECO:0000313" key="10">
    <source>
        <dbReference type="Proteomes" id="UP001519460"/>
    </source>
</evidence>
<keyword evidence="6 8" id="KW-1133">Transmembrane helix</keyword>
<evidence type="ECO:0000256" key="2">
    <source>
        <dbReference type="ARBA" id="ARBA00004282"/>
    </source>
</evidence>
<dbReference type="GO" id="GO:0070161">
    <property type="term" value="C:anchoring junction"/>
    <property type="evidence" value="ECO:0007669"/>
    <property type="project" value="UniProtKB-SubCell"/>
</dbReference>
<keyword evidence="5" id="KW-0965">Cell junction</keyword>
<dbReference type="Gene3D" id="1.20.140.150">
    <property type="match status" value="1"/>
</dbReference>
<dbReference type="Pfam" id="PF00822">
    <property type="entry name" value="PMP22_Claudin"/>
    <property type="match status" value="1"/>
</dbReference>
<reference evidence="9 10" key="1">
    <citation type="journal article" date="2023" name="Sci. Data">
        <title>Genome assembly of the Korean intertidal mud-creeper Batillaria attramentaria.</title>
        <authorList>
            <person name="Patra A.K."/>
            <person name="Ho P.T."/>
            <person name="Jun S."/>
            <person name="Lee S.J."/>
            <person name="Kim Y."/>
            <person name="Won Y.J."/>
        </authorList>
    </citation>
    <scope>NUCLEOTIDE SEQUENCE [LARGE SCALE GENOMIC DNA]</scope>
    <source>
        <strain evidence="9">Wonlab-2016</strain>
    </source>
</reference>
<evidence type="ECO:0000256" key="4">
    <source>
        <dbReference type="ARBA" id="ARBA00022692"/>
    </source>
</evidence>
<keyword evidence="7 8" id="KW-0472">Membrane</keyword>
<evidence type="ECO:0000313" key="9">
    <source>
        <dbReference type="EMBL" id="KAK7490955.1"/>
    </source>
</evidence>
<dbReference type="Proteomes" id="UP001519460">
    <property type="component" value="Unassembled WGS sequence"/>
</dbReference>
<evidence type="ECO:0000256" key="1">
    <source>
        <dbReference type="ARBA" id="ARBA00004141"/>
    </source>
</evidence>
<dbReference type="PANTHER" id="PTHR14399:SF5">
    <property type="entry name" value="CELL JUNCTION PROTEIN VAB-9"/>
    <property type="match status" value="1"/>
</dbReference>
<dbReference type="PANTHER" id="PTHR14399">
    <property type="entry name" value="P53-INDUCED PROTEIN RELATED"/>
    <property type="match status" value="1"/>
</dbReference>
<dbReference type="AlphaFoldDB" id="A0ABD0KUW6"/>
<dbReference type="EMBL" id="JACVVK020000121">
    <property type="protein sequence ID" value="KAK7490955.1"/>
    <property type="molecule type" value="Genomic_DNA"/>
</dbReference>
<evidence type="ECO:0000256" key="6">
    <source>
        <dbReference type="ARBA" id="ARBA00022989"/>
    </source>
</evidence>
<sequence>MRNVSCVSGFSGGIWHNCYQNLSDPQAAAKCPEKRPHWQNAVIGLMIFAASFGLLASVLSICGVCTSPLPRKIYYFHSAGEIFLICALSTGVALMVYPIAIELDKNISSHRYGIGYGLGWGGAFFFLAAALCMSLDDLVREASRAKCCRWCWKSKQNDRTELRQV</sequence>
<dbReference type="GO" id="GO:0016020">
    <property type="term" value="C:membrane"/>
    <property type="evidence" value="ECO:0007669"/>
    <property type="project" value="UniProtKB-SubCell"/>
</dbReference>
<feature type="transmembrane region" description="Helical" evidence="8">
    <location>
        <begin position="113"/>
        <end position="135"/>
    </location>
</feature>
<evidence type="ECO:0000256" key="8">
    <source>
        <dbReference type="SAM" id="Phobius"/>
    </source>
</evidence>
<evidence type="ECO:0000256" key="7">
    <source>
        <dbReference type="ARBA" id="ARBA00023136"/>
    </source>
</evidence>
<protein>
    <submittedName>
        <fullName evidence="9">Uncharacterized protein</fullName>
    </submittedName>
</protein>
<comment type="similarity">
    <text evidence="3">Belongs to the TMEM47 family.</text>
</comment>
<organism evidence="9 10">
    <name type="scientific">Batillaria attramentaria</name>
    <dbReference type="NCBI Taxonomy" id="370345"/>
    <lineage>
        <taxon>Eukaryota</taxon>
        <taxon>Metazoa</taxon>
        <taxon>Spiralia</taxon>
        <taxon>Lophotrochozoa</taxon>
        <taxon>Mollusca</taxon>
        <taxon>Gastropoda</taxon>
        <taxon>Caenogastropoda</taxon>
        <taxon>Sorbeoconcha</taxon>
        <taxon>Cerithioidea</taxon>
        <taxon>Batillariidae</taxon>
        <taxon>Batillaria</taxon>
    </lineage>
</organism>
<name>A0ABD0KUW6_9CAEN</name>
<keyword evidence="10" id="KW-1185">Reference proteome</keyword>
<evidence type="ECO:0000256" key="5">
    <source>
        <dbReference type="ARBA" id="ARBA00022949"/>
    </source>
</evidence>
<accession>A0ABD0KUW6</accession>
<feature type="transmembrane region" description="Helical" evidence="8">
    <location>
        <begin position="82"/>
        <end position="101"/>
    </location>
</feature>
<feature type="transmembrane region" description="Helical" evidence="8">
    <location>
        <begin position="42"/>
        <end position="70"/>
    </location>
</feature>